<proteinExistence type="predicted"/>
<dbReference type="Proteomes" id="UP001396334">
    <property type="component" value="Unassembled WGS sequence"/>
</dbReference>
<sequence>MMFIRVVSPLEVPVCIKIVANGKDYLIKVSLESSSNLKVPLNHNSESERFADIWQEVNVGSDVSVGEWISGDSSSDESDDLGNNCHWEDLLAWVVVVPMRMLGCPRVRRVVFPAQPENVSGRKVVDSGSDPEALGVGLVKVTNNLPVFTHLTSDLGFDQLLGLISLQS</sequence>
<dbReference type="EMBL" id="JBBPBN010000051">
    <property type="protein sequence ID" value="KAK8992052.1"/>
    <property type="molecule type" value="Genomic_DNA"/>
</dbReference>
<organism evidence="1 2">
    <name type="scientific">Hibiscus sabdariffa</name>
    <name type="common">roselle</name>
    <dbReference type="NCBI Taxonomy" id="183260"/>
    <lineage>
        <taxon>Eukaryota</taxon>
        <taxon>Viridiplantae</taxon>
        <taxon>Streptophyta</taxon>
        <taxon>Embryophyta</taxon>
        <taxon>Tracheophyta</taxon>
        <taxon>Spermatophyta</taxon>
        <taxon>Magnoliopsida</taxon>
        <taxon>eudicotyledons</taxon>
        <taxon>Gunneridae</taxon>
        <taxon>Pentapetalae</taxon>
        <taxon>rosids</taxon>
        <taxon>malvids</taxon>
        <taxon>Malvales</taxon>
        <taxon>Malvaceae</taxon>
        <taxon>Malvoideae</taxon>
        <taxon>Hibiscus</taxon>
    </lineage>
</organism>
<keyword evidence="2" id="KW-1185">Reference proteome</keyword>
<name>A0ABR2PUD4_9ROSI</name>
<reference evidence="1 2" key="1">
    <citation type="journal article" date="2024" name="G3 (Bethesda)">
        <title>Genome assembly of Hibiscus sabdariffa L. provides insights into metabolisms of medicinal natural products.</title>
        <authorList>
            <person name="Kim T."/>
        </authorList>
    </citation>
    <scope>NUCLEOTIDE SEQUENCE [LARGE SCALE GENOMIC DNA]</scope>
    <source>
        <strain evidence="1">TK-2024</strain>
        <tissue evidence="1">Old leaves</tissue>
    </source>
</reference>
<protein>
    <submittedName>
        <fullName evidence="1">Uncharacterized protein</fullName>
    </submittedName>
</protein>
<comment type="caution">
    <text evidence="1">The sequence shown here is derived from an EMBL/GenBank/DDBJ whole genome shotgun (WGS) entry which is preliminary data.</text>
</comment>
<evidence type="ECO:0000313" key="1">
    <source>
        <dbReference type="EMBL" id="KAK8992052.1"/>
    </source>
</evidence>
<accession>A0ABR2PUD4</accession>
<evidence type="ECO:0000313" key="2">
    <source>
        <dbReference type="Proteomes" id="UP001396334"/>
    </source>
</evidence>
<gene>
    <name evidence="1" type="ORF">V6N11_044944</name>
</gene>